<dbReference type="RefSeq" id="WP_308421717.1">
    <property type="nucleotide sequence ID" value="NZ_BMHC01000019.1"/>
</dbReference>
<dbReference type="PANTHER" id="PTHR43798:SF24">
    <property type="entry name" value="CIS-3-ALKYL-4-ALKYLOXETAN-2-ONE DECARBOXYLASE"/>
    <property type="match status" value="1"/>
</dbReference>
<comment type="caution">
    <text evidence="3">The sequence shown here is derived from an EMBL/GenBank/DDBJ whole genome shotgun (WGS) entry which is preliminary data.</text>
</comment>
<dbReference type="InterPro" id="IPR006311">
    <property type="entry name" value="TAT_signal"/>
</dbReference>
<keyword evidence="1" id="KW-1133">Transmembrane helix</keyword>
<dbReference type="InterPro" id="IPR050266">
    <property type="entry name" value="AB_hydrolase_sf"/>
</dbReference>
<accession>A0AA87W932</accession>
<dbReference type="EMBL" id="BMHC01000019">
    <property type="protein sequence ID" value="GGI31012.1"/>
    <property type="molecule type" value="Genomic_DNA"/>
</dbReference>
<reference evidence="3" key="1">
    <citation type="journal article" date="2014" name="Int. J. Syst. Evol. Microbiol.">
        <title>Complete genome sequence of Corynebacterium casei LMG S-19264T (=DSM 44701T), isolated from a smear-ripened cheese.</title>
        <authorList>
            <consortium name="US DOE Joint Genome Institute (JGI-PGF)"/>
            <person name="Walter F."/>
            <person name="Albersmeier A."/>
            <person name="Kalinowski J."/>
            <person name="Ruckert C."/>
        </authorList>
    </citation>
    <scope>NUCLEOTIDE SEQUENCE</scope>
    <source>
        <strain evidence="3">CGMCC 1.15034</strain>
    </source>
</reference>
<keyword evidence="1" id="KW-0812">Transmembrane</keyword>
<evidence type="ECO:0000259" key="2">
    <source>
        <dbReference type="Pfam" id="PF00561"/>
    </source>
</evidence>
<evidence type="ECO:0000256" key="1">
    <source>
        <dbReference type="SAM" id="Phobius"/>
    </source>
</evidence>
<dbReference type="GO" id="GO:0016020">
    <property type="term" value="C:membrane"/>
    <property type="evidence" value="ECO:0007669"/>
    <property type="project" value="TreeGrafter"/>
</dbReference>
<dbReference type="InterPro" id="IPR000073">
    <property type="entry name" value="AB_hydrolase_1"/>
</dbReference>
<dbReference type="PANTHER" id="PTHR43798">
    <property type="entry name" value="MONOACYLGLYCEROL LIPASE"/>
    <property type="match status" value="1"/>
</dbReference>
<dbReference type="Pfam" id="PF00561">
    <property type="entry name" value="Abhydrolase_1"/>
    <property type="match status" value="1"/>
</dbReference>
<gene>
    <name evidence="3" type="ORF">GCM10010987_62300</name>
</gene>
<proteinExistence type="predicted"/>
<dbReference type="SUPFAM" id="SSF53474">
    <property type="entry name" value="alpha/beta-Hydrolases"/>
    <property type="match status" value="1"/>
</dbReference>
<name>A0AA87W932_9BRAD</name>
<keyword evidence="1" id="KW-0472">Membrane</keyword>
<evidence type="ECO:0000313" key="3">
    <source>
        <dbReference type="EMBL" id="GGI31012.1"/>
    </source>
</evidence>
<feature type="transmembrane region" description="Helical" evidence="1">
    <location>
        <begin position="20"/>
        <end position="42"/>
    </location>
</feature>
<dbReference type="Gene3D" id="3.40.50.1820">
    <property type="entry name" value="alpha/beta hydrolase"/>
    <property type="match status" value="1"/>
</dbReference>
<organism evidence="3 4">
    <name type="scientific">Bradyrhizobium guangdongense</name>
    <dbReference type="NCBI Taxonomy" id="1325090"/>
    <lineage>
        <taxon>Bacteria</taxon>
        <taxon>Pseudomonadati</taxon>
        <taxon>Pseudomonadota</taxon>
        <taxon>Alphaproteobacteria</taxon>
        <taxon>Hyphomicrobiales</taxon>
        <taxon>Nitrobacteraceae</taxon>
        <taxon>Bradyrhizobium</taxon>
    </lineage>
</organism>
<protein>
    <submittedName>
        <fullName evidence="3">Fluoroacetate dehalogenase</fullName>
    </submittedName>
</protein>
<dbReference type="Proteomes" id="UP000625079">
    <property type="component" value="Unassembled WGS sequence"/>
</dbReference>
<dbReference type="PROSITE" id="PS51318">
    <property type="entry name" value="TAT"/>
    <property type="match status" value="1"/>
</dbReference>
<evidence type="ECO:0000313" key="4">
    <source>
        <dbReference type="Proteomes" id="UP000625079"/>
    </source>
</evidence>
<dbReference type="AlphaFoldDB" id="A0AA87W932"/>
<reference evidence="3" key="2">
    <citation type="submission" date="2022-12" db="EMBL/GenBank/DDBJ databases">
        <authorList>
            <person name="Sun Q."/>
            <person name="Zhou Y."/>
        </authorList>
    </citation>
    <scope>NUCLEOTIDE SEQUENCE</scope>
    <source>
        <strain evidence="3">CGMCC 1.15034</strain>
    </source>
</reference>
<sequence length="343" mass="38367">MSVREQAERPSDPRLSRRRLMAMAVTTTGAIGSVMLDLPALAEEKMAMPTDRIEKLLPGFRHSRIETSGAEINTFVKGEGAPLLLLHGHPQTLVCWHKVAPKLAERFTVVLTDLRGYGDSSKPDGGKDSIAYSKREMARDQVEVMRSLGFERFYAAGHDRGGRVLHRLLLDHPNAVTRAALLDIAPTATMYAKANKDFAMRYMWWFFLSQPAPLPETLIGNNLDFYLQAHINKQNKTPGAIDPLAFEEYRRCYTRETLHAVCEDYRAAAGIDLVHDAADSDKRIGCPLLLLWGEKGVVGSSYDVRATWREKAVDVRGESLPCGHYLPEEAPELVIDRLSGFFT</sequence>
<dbReference type="InterPro" id="IPR029058">
    <property type="entry name" value="AB_hydrolase_fold"/>
</dbReference>
<feature type="domain" description="AB hydrolase-1" evidence="2">
    <location>
        <begin position="82"/>
        <end position="296"/>
    </location>
</feature>